<evidence type="ECO:0000259" key="1">
    <source>
        <dbReference type="Pfam" id="PF06283"/>
    </source>
</evidence>
<reference evidence="2 3" key="1">
    <citation type="submission" date="2016-04" db="EMBL/GenBank/DDBJ databases">
        <title>Complete genome sequence of Dietzia lutea YIM 80766T, a strain isolated from desert soil in Egypt.</title>
        <authorList>
            <person name="Zhao J."/>
            <person name="Hu B."/>
            <person name="Geng S."/>
            <person name="Nie Y."/>
            <person name="Tang Y."/>
        </authorList>
    </citation>
    <scope>NUCLEOTIDE SEQUENCE [LARGE SCALE GENOMIC DNA]</scope>
    <source>
        <strain evidence="2 3">YIM 80766</strain>
    </source>
</reference>
<accession>A0A2S1R9W5</accession>
<sequence length="253" mass="27401">MAGPAGRLDAVFVCGGRWHDFDYARLGVLTMLGEHEHVRTRVFEDYATNGALPGADVLVTYTCDVRPDPTQQAELADFLARGGRWLALHATNAAIDPPSEPGGRFSASPELGIAHLLGSKFRGHPPIVPYRVEVSDPGHPLIEGIGPFTVSDELYVSEVAGDLDVILHADYVGDCPGFVDARAVIARQPVLYTRSFGEGTVCYFTLGHCRGRFDIQDLGVEDLERVDRGSWSSMEFRTVLSRCVAWVAGGSGV</sequence>
<dbReference type="EMBL" id="CP015449">
    <property type="protein sequence ID" value="AWH93076.1"/>
    <property type="molecule type" value="Genomic_DNA"/>
</dbReference>
<dbReference type="KEGG" id="dlu:A6035_13860"/>
<keyword evidence="3" id="KW-1185">Reference proteome</keyword>
<organism evidence="2 3">
    <name type="scientific">Dietzia lutea</name>
    <dbReference type="NCBI Taxonomy" id="546160"/>
    <lineage>
        <taxon>Bacteria</taxon>
        <taxon>Bacillati</taxon>
        <taxon>Actinomycetota</taxon>
        <taxon>Actinomycetes</taxon>
        <taxon>Mycobacteriales</taxon>
        <taxon>Dietziaceae</taxon>
        <taxon>Dietzia</taxon>
    </lineage>
</organism>
<feature type="domain" description="ThuA-like" evidence="1">
    <location>
        <begin position="26"/>
        <end position="213"/>
    </location>
</feature>
<dbReference type="PANTHER" id="PTHR40469">
    <property type="entry name" value="SECRETED GLYCOSYL HYDROLASE"/>
    <property type="match status" value="1"/>
</dbReference>
<proteinExistence type="predicted"/>
<evidence type="ECO:0000313" key="2">
    <source>
        <dbReference type="EMBL" id="AWH93076.1"/>
    </source>
</evidence>
<dbReference type="SUPFAM" id="SSF52317">
    <property type="entry name" value="Class I glutamine amidotransferase-like"/>
    <property type="match status" value="1"/>
</dbReference>
<dbReference type="InterPro" id="IPR029062">
    <property type="entry name" value="Class_I_gatase-like"/>
</dbReference>
<dbReference type="InterPro" id="IPR029010">
    <property type="entry name" value="ThuA-like"/>
</dbReference>
<dbReference type="AlphaFoldDB" id="A0A2S1R9W5"/>
<gene>
    <name evidence="2" type="ORF">A6035_13860</name>
</gene>
<name>A0A2S1R9W5_9ACTN</name>
<dbReference type="OrthoDB" id="9785923at2"/>
<dbReference type="Pfam" id="PF06283">
    <property type="entry name" value="ThuA"/>
    <property type="match status" value="1"/>
</dbReference>
<dbReference type="PANTHER" id="PTHR40469:SF2">
    <property type="entry name" value="GALACTOSE-BINDING DOMAIN-LIKE SUPERFAMILY PROTEIN"/>
    <property type="match status" value="1"/>
</dbReference>
<dbReference type="Gene3D" id="3.40.50.880">
    <property type="match status" value="1"/>
</dbReference>
<protein>
    <recommendedName>
        <fullName evidence="1">ThuA-like domain-containing protein</fullName>
    </recommendedName>
</protein>
<evidence type="ECO:0000313" key="3">
    <source>
        <dbReference type="Proteomes" id="UP000244928"/>
    </source>
</evidence>
<dbReference type="Proteomes" id="UP000244928">
    <property type="component" value="Chromosome"/>
</dbReference>